<dbReference type="PANTHER" id="PTHR37302">
    <property type="entry name" value="SLR1116 PROTEIN"/>
    <property type="match status" value="1"/>
</dbReference>
<feature type="binding site" evidence="3">
    <location>
        <position position="137"/>
    </location>
    <ligand>
        <name>a divalent metal cation</name>
        <dbReference type="ChEBI" id="CHEBI:60240"/>
    </ligand>
</feature>
<evidence type="ECO:0000313" key="4">
    <source>
        <dbReference type="EMBL" id="AMY69116.1"/>
    </source>
</evidence>
<name>A0A159Z269_9RHOB</name>
<organism evidence="4 5">
    <name type="scientific">Frigidibacter mobilis</name>
    <dbReference type="NCBI Taxonomy" id="1335048"/>
    <lineage>
        <taxon>Bacteria</taxon>
        <taxon>Pseudomonadati</taxon>
        <taxon>Pseudomonadota</taxon>
        <taxon>Alphaproteobacteria</taxon>
        <taxon>Rhodobacterales</taxon>
        <taxon>Paracoccaceae</taxon>
        <taxon>Frigidibacter</taxon>
    </lineage>
</organism>
<dbReference type="SUPFAM" id="SSF109854">
    <property type="entry name" value="DinB/YfiT-like putative metalloenzymes"/>
    <property type="match status" value="1"/>
</dbReference>
<dbReference type="PANTHER" id="PTHR37302:SF1">
    <property type="entry name" value="PROTEIN DINB"/>
    <property type="match status" value="1"/>
</dbReference>
<dbReference type="RefSeq" id="WP_066812634.1">
    <property type="nucleotide sequence ID" value="NZ_CP012661.1"/>
</dbReference>
<dbReference type="PATRIC" id="fig|1335048.3.peg.1945"/>
<keyword evidence="2 3" id="KW-0479">Metal-binding</keyword>
<dbReference type="EMBL" id="CP012661">
    <property type="protein sequence ID" value="AMY69116.1"/>
    <property type="molecule type" value="Genomic_DNA"/>
</dbReference>
<dbReference type="KEGG" id="daa:AKL17_1866"/>
<feature type="binding site" evidence="3">
    <location>
        <position position="141"/>
    </location>
    <ligand>
        <name>a divalent metal cation</name>
        <dbReference type="ChEBI" id="CHEBI:60240"/>
    </ligand>
</feature>
<reference evidence="4 5" key="1">
    <citation type="submission" date="2015-09" db="EMBL/GenBank/DDBJ databases">
        <title>Complete genome sequence of Defluviimonas alba cai42t isolated from an oilfield in Xinjiang.</title>
        <authorList>
            <person name="Geng S."/>
            <person name="Pan X."/>
            <person name="Wu X."/>
        </authorList>
    </citation>
    <scope>NUCLEOTIDE SEQUENCE [LARGE SCALE GENOMIC DNA]</scope>
    <source>
        <strain evidence="5">cai42</strain>
    </source>
</reference>
<feature type="binding site" evidence="3">
    <location>
        <position position="50"/>
    </location>
    <ligand>
        <name>a divalent metal cation</name>
        <dbReference type="ChEBI" id="CHEBI:60240"/>
    </ligand>
</feature>
<evidence type="ECO:0000256" key="3">
    <source>
        <dbReference type="PIRSR" id="PIRSR607837-1"/>
    </source>
</evidence>
<dbReference type="OrthoDB" id="9807509at2"/>
<proteinExistence type="inferred from homology"/>
<dbReference type="InterPro" id="IPR007837">
    <property type="entry name" value="DinB"/>
</dbReference>
<evidence type="ECO:0000256" key="2">
    <source>
        <dbReference type="ARBA" id="ARBA00022723"/>
    </source>
</evidence>
<dbReference type="AlphaFoldDB" id="A0A159Z269"/>
<accession>A0A159Z269</accession>
<dbReference type="Gene3D" id="1.20.120.450">
    <property type="entry name" value="dinb family like domain"/>
    <property type="match status" value="1"/>
</dbReference>
<dbReference type="Proteomes" id="UP000076128">
    <property type="component" value="Chromosome"/>
</dbReference>
<sequence>MITEDGCRKMARYNAWQNDNLYDAAAGLGDAARRAPRGAFFGSIHATLNHILWADLMWLSRFGHGEAPAGGIAGSVSLVPDWEALCAARREADAMIVDWADAVTGADLAGQMVWYSAAVGQEMSRPQALCVMHMFNHQTHHRGQVHAMLTAAGATPGPTDLAFASADLLGG</sequence>
<dbReference type="STRING" id="1335048.AKL17_1866"/>
<dbReference type="InterPro" id="IPR034660">
    <property type="entry name" value="DinB/YfiT-like"/>
</dbReference>
<comment type="similarity">
    <text evidence="1">Belongs to the DinB family.</text>
</comment>
<evidence type="ECO:0000313" key="5">
    <source>
        <dbReference type="Proteomes" id="UP000076128"/>
    </source>
</evidence>
<evidence type="ECO:0008006" key="6">
    <source>
        <dbReference type="Google" id="ProtNLM"/>
    </source>
</evidence>
<gene>
    <name evidence="4" type="ORF">AKL17_1866</name>
</gene>
<dbReference type="Pfam" id="PF05163">
    <property type="entry name" value="DinB"/>
    <property type="match status" value="1"/>
</dbReference>
<evidence type="ECO:0000256" key="1">
    <source>
        <dbReference type="ARBA" id="ARBA00008635"/>
    </source>
</evidence>
<dbReference type="GO" id="GO:0046872">
    <property type="term" value="F:metal ion binding"/>
    <property type="evidence" value="ECO:0007669"/>
    <property type="project" value="UniProtKB-KW"/>
</dbReference>
<keyword evidence="5" id="KW-1185">Reference proteome</keyword>
<protein>
    <recommendedName>
        <fullName evidence="6">Damage-inducible protein DinB</fullName>
    </recommendedName>
</protein>